<dbReference type="Pfam" id="PF14360">
    <property type="entry name" value="PAP2_C"/>
    <property type="match status" value="1"/>
</dbReference>
<dbReference type="Proteomes" id="UP001178507">
    <property type="component" value="Unassembled WGS sequence"/>
</dbReference>
<keyword evidence="3" id="KW-0808">Transferase</keyword>
<keyword evidence="5" id="KW-0746">Sphingolipid metabolism</keyword>
<proteinExistence type="inferred from homology"/>
<evidence type="ECO:0000256" key="2">
    <source>
        <dbReference type="ARBA" id="ARBA00005441"/>
    </source>
</evidence>
<evidence type="ECO:0000256" key="6">
    <source>
        <dbReference type="ARBA" id="ARBA00022989"/>
    </source>
</evidence>
<evidence type="ECO:0000256" key="8">
    <source>
        <dbReference type="ARBA" id="ARBA00023136"/>
    </source>
</evidence>
<reference evidence="12" key="1">
    <citation type="submission" date="2023-08" db="EMBL/GenBank/DDBJ databases">
        <authorList>
            <person name="Chen Y."/>
            <person name="Shah S."/>
            <person name="Dougan E. K."/>
            <person name="Thang M."/>
            <person name="Chan C."/>
        </authorList>
    </citation>
    <scope>NUCLEOTIDE SEQUENCE</scope>
</reference>
<dbReference type="SUPFAM" id="SSF46565">
    <property type="entry name" value="Chaperone J-domain"/>
    <property type="match status" value="1"/>
</dbReference>
<feature type="transmembrane region" description="Helical" evidence="10">
    <location>
        <begin position="146"/>
        <end position="174"/>
    </location>
</feature>
<feature type="region of interest" description="Disordered" evidence="9">
    <location>
        <begin position="702"/>
        <end position="730"/>
    </location>
</feature>
<name>A0AA36HXC0_9DINO</name>
<dbReference type="PANTHER" id="PTHR21290">
    <property type="entry name" value="SPHINGOMYELIN SYNTHETASE"/>
    <property type="match status" value="1"/>
</dbReference>
<feature type="compositionally biased region" description="Gly residues" evidence="9">
    <location>
        <begin position="520"/>
        <end position="530"/>
    </location>
</feature>
<organism evidence="12 13">
    <name type="scientific">Effrenium voratum</name>
    <dbReference type="NCBI Taxonomy" id="2562239"/>
    <lineage>
        <taxon>Eukaryota</taxon>
        <taxon>Sar</taxon>
        <taxon>Alveolata</taxon>
        <taxon>Dinophyceae</taxon>
        <taxon>Suessiales</taxon>
        <taxon>Symbiodiniaceae</taxon>
        <taxon>Effrenium</taxon>
    </lineage>
</organism>
<dbReference type="GO" id="GO:0047493">
    <property type="term" value="F:ceramide cholinephosphotransferase activity"/>
    <property type="evidence" value="ECO:0007669"/>
    <property type="project" value="TreeGrafter"/>
</dbReference>
<dbReference type="GO" id="GO:0046513">
    <property type="term" value="P:ceramide biosynthetic process"/>
    <property type="evidence" value="ECO:0007669"/>
    <property type="project" value="TreeGrafter"/>
</dbReference>
<dbReference type="GO" id="GO:0033188">
    <property type="term" value="F:sphingomyelin synthase activity"/>
    <property type="evidence" value="ECO:0007669"/>
    <property type="project" value="TreeGrafter"/>
</dbReference>
<comment type="subcellular location">
    <subcellularLocation>
        <location evidence="1">Membrane</location>
        <topology evidence="1">Multi-pass membrane protein</topology>
    </subcellularLocation>
</comment>
<dbReference type="PROSITE" id="PS50076">
    <property type="entry name" value="DNAJ_2"/>
    <property type="match status" value="1"/>
</dbReference>
<feature type="compositionally biased region" description="Pro residues" evidence="9">
    <location>
        <begin position="410"/>
        <end position="421"/>
    </location>
</feature>
<evidence type="ECO:0000256" key="9">
    <source>
        <dbReference type="SAM" id="MobiDB-lite"/>
    </source>
</evidence>
<feature type="region of interest" description="Disordered" evidence="9">
    <location>
        <begin position="515"/>
        <end position="538"/>
    </location>
</feature>
<comment type="similarity">
    <text evidence="2">Belongs to the sphingomyelin synthase family.</text>
</comment>
<keyword evidence="4 10" id="KW-0812">Transmembrane</keyword>
<dbReference type="GO" id="GO:0000139">
    <property type="term" value="C:Golgi membrane"/>
    <property type="evidence" value="ECO:0007669"/>
    <property type="project" value="TreeGrafter"/>
</dbReference>
<feature type="transmembrane region" description="Helical" evidence="10">
    <location>
        <begin position="32"/>
        <end position="51"/>
    </location>
</feature>
<feature type="compositionally biased region" description="Low complexity" evidence="9">
    <location>
        <begin position="394"/>
        <end position="409"/>
    </location>
</feature>
<dbReference type="PANTHER" id="PTHR21290:SF25">
    <property type="entry name" value="SPHINGOMYELIN SYNTHASE-RELATED PROTEIN 1"/>
    <property type="match status" value="1"/>
</dbReference>
<evidence type="ECO:0000256" key="1">
    <source>
        <dbReference type="ARBA" id="ARBA00004141"/>
    </source>
</evidence>
<accession>A0AA36HXC0</accession>
<keyword evidence="6 10" id="KW-1133">Transmembrane helix</keyword>
<dbReference type="InterPro" id="IPR025749">
    <property type="entry name" value="Sphingomyelin_synth-like_dom"/>
</dbReference>
<dbReference type="Pfam" id="PF00226">
    <property type="entry name" value="DnaJ"/>
    <property type="match status" value="1"/>
</dbReference>
<dbReference type="GO" id="GO:0005789">
    <property type="term" value="C:endoplasmic reticulum membrane"/>
    <property type="evidence" value="ECO:0007669"/>
    <property type="project" value="TreeGrafter"/>
</dbReference>
<keyword evidence="13" id="KW-1185">Reference proteome</keyword>
<comment type="caution">
    <text evidence="12">The sequence shown here is derived from an EMBL/GenBank/DDBJ whole genome shotgun (WGS) entry which is preliminary data.</text>
</comment>
<evidence type="ECO:0000256" key="4">
    <source>
        <dbReference type="ARBA" id="ARBA00022692"/>
    </source>
</evidence>
<keyword evidence="8 10" id="KW-0472">Membrane</keyword>
<dbReference type="InterPro" id="IPR036869">
    <property type="entry name" value="J_dom_sf"/>
</dbReference>
<dbReference type="EMBL" id="CAUJNA010000347">
    <property type="protein sequence ID" value="CAJ1375888.1"/>
    <property type="molecule type" value="Genomic_DNA"/>
</dbReference>
<evidence type="ECO:0000256" key="5">
    <source>
        <dbReference type="ARBA" id="ARBA00022919"/>
    </source>
</evidence>
<dbReference type="InterPro" id="IPR001623">
    <property type="entry name" value="DnaJ_domain"/>
</dbReference>
<dbReference type="AlphaFoldDB" id="A0AA36HXC0"/>
<dbReference type="InterPro" id="IPR045221">
    <property type="entry name" value="Sphingomyelin_synth-like"/>
</dbReference>
<feature type="domain" description="J" evidence="11">
    <location>
        <begin position="453"/>
        <end position="517"/>
    </location>
</feature>
<dbReference type="CDD" id="cd06257">
    <property type="entry name" value="DnaJ"/>
    <property type="match status" value="1"/>
</dbReference>
<evidence type="ECO:0000259" key="11">
    <source>
        <dbReference type="PROSITE" id="PS50076"/>
    </source>
</evidence>
<dbReference type="SMART" id="SM00271">
    <property type="entry name" value="DnaJ"/>
    <property type="match status" value="1"/>
</dbReference>
<keyword evidence="7" id="KW-0443">Lipid metabolism</keyword>
<feature type="compositionally biased region" description="Low complexity" evidence="9">
    <location>
        <begin position="707"/>
        <end position="725"/>
    </location>
</feature>
<evidence type="ECO:0000313" key="12">
    <source>
        <dbReference type="EMBL" id="CAJ1375888.1"/>
    </source>
</evidence>
<evidence type="ECO:0000256" key="7">
    <source>
        <dbReference type="ARBA" id="ARBA00023098"/>
    </source>
</evidence>
<protein>
    <recommendedName>
        <fullName evidence="11">J domain-containing protein</fullName>
    </recommendedName>
</protein>
<gene>
    <name evidence="12" type="ORF">EVOR1521_LOCUS5070</name>
</gene>
<dbReference type="GO" id="GO:0005886">
    <property type="term" value="C:plasma membrane"/>
    <property type="evidence" value="ECO:0007669"/>
    <property type="project" value="TreeGrafter"/>
</dbReference>
<feature type="region of interest" description="Disordered" evidence="9">
    <location>
        <begin position="384"/>
        <end position="423"/>
    </location>
</feature>
<evidence type="ECO:0000256" key="10">
    <source>
        <dbReference type="SAM" id="Phobius"/>
    </source>
</evidence>
<evidence type="ECO:0000313" key="13">
    <source>
        <dbReference type="Proteomes" id="UP001178507"/>
    </source>
</evidence>
<dbReference type="Gene3D" id="1.10.287.110">
    <property type="entry name" value="DnaJ domain"/>
    <property type="match status" value="1"/>
</dbReference>
<sequence length="747" mass="83521">MEVAMEDLAAYTWHWRELLPTAKQELQVCRQVWVWIVVYFVVMEYCCSIFFRNLGFQRYRGLEVYAEQVAPHYASALVEHGKVQLVNGSQALPLAEVLKDTAYSHGWNVSVPIEAPRTNLSALGGMPFNLRDWSQENLPDYSQNDIIAVLSDVVAGSAIVIFLLVCVLPLVISFHGKKRPYIAAMALRTVRALFLVHFLRVPTYLATTIPGAAPHCQSVRWSGGQDRGGWEENQRHLQTVWDLLVDTYNWTHDSNCGDLIFSGHAVTTATLLVASCHYAGQMLPARMSKVVNWAALITLLLQVFLIVTVHNHYTVDVLIASYLAPLNFWSLRRFLKHGRMHLFRMRLYLLPEEVGAEALANCPQALDFLDISVRFDPELIKAYQPKPKAPQPPLKAGAAAGGAAPRQVPQVPPPAHPPGGPGRPCLVQSFPHWALSLCLLARGQRMCMRALGSPWEVLGVQPGASSVEVKRAYRRKALKEHPDVSKRPDAKQRWQELSAAYDVLNDPEKLKAWERAKSGAGSGRSSGSGATGAPRSYNGRWRRTQEMEEQYDAGGDSFSAIFSDLFQSLEESASETRAGRARRAGGMLLEDLLEFLEKGLGEDVNVRGASPFTDSNPEVELQETQLELKTMQSRDEVLRYEADAWERKSELCRDSGDKAGELDAMQRLFDTRERRKTIRRRLLSLTERVEYLQKVLFEYKRKQEAKGSSSSRAPGAGAGPSRAARVSTPSFDAEIALKELKKQKGKL</sequence>
<feature type="transmembrane region" description="Helical" evidence="10">
    <location>
        <begin position="290"/>
        <end position="311"/>
    </location>
</feature>
<evidence type="ECO:0000256" key="3">
    <source>
        <dbReference type="ARBA" id="ARBA00022679"/>
    </source>
</evidence>
<dbReference type="PRINTS" id="PR00625">
    <property type="entry name" value="JDOMAIN"/>
</dbReference>